<accession>A0A2W2CA94</accession>
<evidence type="ECO:0000313" key="4">
    <source>
        <dbReference type="Proteomes" id="UP000248627"/>
    </source>
</evidence>
<feature type="domain" description="ApeA N-terminal" evidence="2">
    <location>
        <begin position="5"/>
        <end position="168"/>
    </location>
</feature>
<name>A0A2W2CA94_9ACTN</name>
<comment type="caution">
    <text evidence="3">The sequence shown here is derived from an EMBL/GenBank/DDBJ whole genome shotgun (WGS) entry which is preliminary data.</text>
</comment>
<evidence type="ECO:0000259" key="2">
    <source>
        <dbReference type="Pfam" id="PF18862"/>
    </source>
</evidence>
<evidence type="ECO:0008006" key="5">
    <source>
        <dbReference type="Google" id="ProtNLM"/>
    </source>
</evidence>
<dbReference type="EMBL" id="POTX01000358">
    <property type="protein sequence ID" value="PZF85079.1"/>
    <property type="molecule type" value="Genomic_DNA"/>
</dbReference>
<dbReference type="AlphaFoldDB" id="A0A2W2CA94"/>
<proteinExistence type="predicted"/>
<evidence type="ECO:0000313" key="3">
    <source>
        <dbReference type="EMBL" id="PZF85079.1"/>
    </source>
</evidence>
<dbReference type="InterPro" id="IPR041229">
    <property type="entry name" value="HEPN_Apea"/>
</dbReference>
<protein>
    <recommendedName>
        <fullName evidence="5">ApeA N-terminal domain-containing protein</fullName>
    </recommendedName>
</protein>
<reference evidence="3 4" key="1">
    <citation type="submission" date="2018-01" db="EMBL/GenBank/DDBJ databases">
        <title>Draft genome sequence of Jishengella endophytica.</title>
        <authorList>
            <person name="Sahin N."/>
            <person name="Ay H."/>
            <person name="Saygin H."/>
        </authorList>
    </citation>
    <scope>NUCLEOTIDE SEQUENCE [LARGE SCALE GENOMIC DNA]</scope>
    <source>
        <strain evidence="3 4">DSM 45430</strain>
    </source>
</reference>
<evidence type="ECO:0000259" key="1">
    <source>
        <dbReference type="Pfam" id="PF18739"/>
    </source>
</evidence>
<dbReference type="InterPro" id="IPR041223">
    <property type="entry name" value="ApeA_NTD"/>
</dbReference>
<feature type="domain" description="Apea-like HEPN" evidence="1">
    <location>
        <begin position="252"/>
        <end position="384"/>
    </location>
</feature>
<sequence>MGACLTLLGVSETNSFTSRVGGQHEMRRVLFAGTVLVGSDHLASAAGCRFNRASFRLSNLNEWVNRSPYRWSSAGPVETLELLDLPTLRATIPGCEITLDRTAVSHHGHLTESGFTSHEVIELRLDEPQLLDELEHRFIRPLEQLLTLATGSSCTAFDVQVGNDNGNGDIGSWPLATYTVRRRSTDMAQQNRPRIRQHMRLGMNSSSYPPNIDFDEFIPRWISLQAQLSTVCDLIFSLRSGSSGYLQQQMFAIASALEGMHRGLSPQYETKSADERARNAEVLEAVQAGRPEHHDWLRSTIAYAHRKSYAFRIRELLDQTDHIMAEVVGNETKWTQQLREIRDGIGHVLPAQDDKTVEQMIAMLYSARLFAELVLLRQLGLSAAQCRSSLSRQWELGNVREYVKKGYPAWFAEPGSIPT</sequence>
<dbReference type="Pfam" id="PF18739">
    <property type="entry name" value="HEPN_Apea"/>
    <property type="match status" value="1"/>
</dbReference>
<dbReference type="Proteomes" id="UP000248627">
    <property type="component" value="Unassembled WGS sequence"/>
</dbReference>
<keyword evidence="4" id="KW-1185">Reference proteome</keyword>
<dbReference type="Pfam" id="PF18862">
    <property type="entry name" value="ApeA_NTD1"/>
    <property type="match status" value="1"/>
</dbReference>
<gene>
    <name evidence="3" type="ORF">C1I93_28845</name>
</gene>
<organism evidence="3 4">
    <name type="scientific">Micromonospora endophytica</name>
    <dbReference type="NCBI Taxonomy" id="515350"/>
    <lineage>
        <taxon>Bacteria</taxon>
        <taxon>Bacillati</taxon>
        <taxon>Actinomycetota</taxon>
        <taxon>Actinomycetes</taxon>
        <taxon>Micromonosporales</taxon>
        <taxon>Micromonosporaceae</taxon>
        <taxon>Micromonospora</taxon>
    </lineage>
</organism>